<dbReference type="PANTHER" id="PTHR45947:SF3">
    <property type="entry name" value="SULFOQUINOVOSYL TRANSFERASE SQD2"/>
    <property type="match status" value="1"/>
</dbReference>
<protein>
    <submittedName>
        <fullName evidence="2">Glycosyltransferase family 1 protein</fullName>
    </submittedName>
</protein>
<organism evidence="2 3">
    <name type="scientific">Shinella lacus</name>
    <dbReference type="NCBI Taxonomy" id="2654216"/>
    <lineage>
        <taxon>Bacteria</taxon>
        <taxon>Pseudomonadati</taxon>
        <taxon>Pseudomonadota</taxon>
        <taxon>Alphaproteobacteria</taxon>
        <taxon>Hyphomicrobiales</taxon>
        <taxon>Rhizobiaceae</taxon>
        <taxon>Shinella</taxon>
    </lineage>
</organism>
<proteinExistence type="predicted"/>
<dbReference type="Pfam" id="PF13439">
    <property type="entry name" value="Glyco_transf_4"/>
    <property type="match status" value="1"/>
</dbReference>
<accession>A0ABT1R890</accession>
<comment type="caution">
    <text evidence="2">The sequence shown here is derived from an EMBL/GenBank/DDBJ whole genome shotgun (WGS) entry which is preliminary data.</text>
</comment>
<dbReference type="PANTHER" id="PTHR45947">
    <property type="entry name" value="SULFOQUINOVOSYL TRANSFERASE SQD2"/>
    <property type="match status" value="1"/>
</dbReference>
<name>A0ABT1R890_9HYPH</name>
<dbReference type="InterPro" id="IPR050194">
    <property type="entry name" value="Glycosyltransferase_grp1"/>
</dbReference>
<evidence type="ECO:0000313" key="2">
    <source>
        <dbReference type="EMBL" id="MCQ4631408.1"/>
    </source>
</evidence>
<dbReference type="InterPro" id="IPR028098">
    <property type="entry name" value="Glyco_trans_4-like_N"/>
</dbReference>
<dbReference type="CDD" id="cd03814">
    <property type="entry name" value="GT4-like"/>
    <property type="match status" value="1"/>
</dbReference>
<dbReference type="Pfam" id="PF13692">
    <property type="entry name" value="Glyco_trans_1_4"/>
    <property type="match status" value="1"/>
</dbReference>
<sequence>MLDHTAPDSLAAARSNGRAPTILVVTDAWRPQLNGVVHTLEELARSMAEEGIDVVFLTPQEFTTVPLPSYPEIRLAITSKRRVLAEIEKIAPDYIHIATEGPLGMAARSACLERRLPFTTAYHTRFPEFISARLPIPESVSYWWLRRFHNAGDGMMVATKSLGAEMAARGFVRIKRWSRGVDTKLFDPAKRRDLGMPRPIFLNVGRVAVEKNLPAFLSLDLPGSKVVVGDGPDLAMLRQRYPDVHFLGRKTGEDLASVYASADVFVFPSRTDTFGNVMLEALASGVPVAAFPVTAPKDVLGEGGALSENLREAALAALDIPKDVARGRAMTYSWSACAREFLGNLTRVPRGAFAARRLSLRS</sequence>
<keyword evidence="3" id="KW-1185">Reference proteome</keyword>
<evidence type="ECO:0000313" key="3">
    <source>
        <dbReference type="Proteomes" id="UP000996601"/>
    </source>
</evidence>
<dbReference type="Gene3D" id="3.40.50.2000">
    <property type="entry name" value="Glycogen Phosphorylase B"/>
    <property type="match status" value="2"/>
</dbReference>
<dbReference type="Proteomes" id="UP000996601">
    <property type="component" value="Unassembled WGS sequence"/>
</dbReference>
<dbReference type="EMBL" id="WHSB02000005">
    <property type="protein sequence ID" value="MCQ4631408.1"/>
    <property type="molecule type" value="Genomic_DNA"/>
</dbReference>
<evidence type="ECO:0000259" key="1">
    <source>
        <dbReference type="Pfam" id="PF13439"/>
    </source>
</evidence>
<feature type="domain" description="Glycosyltransferase subfamily 4-like N-terminal" evidence="1">
    <location>
        <begin position="34"/>
        <end position="184"/>
    </location>
</feature>
<dbReference type="RefSeq" id="WP_256118004.1">
    <property type="nucleotide sequence ID" value="NZ_WHSB02000005.1"/>
</dbReference>
<reference evidence="2" key="1">
    <citation type="submission" date="2021-07" db="EMBL/GenBank/DDBJ databases">
        <title>Shinella sp. nov., a novel member of the genus Shinella from water.</title>
        <authorList>
            <person name="Deng Y."/>
        </authorList>
    </citation>
    <scope>NUCLEOTIDE SEQUENCE</scope>
    <source>
        <strain evidence="2">CPCC 100929</strain>
    </source>
</reference>
<gene>
    <name evidence="2" type="ORF">GB927_015265</name>
</gene>
<dbReference type="SUPFAM" id="SSF53756">
    <property type="entry name" value="UDP-Glycosyltransferase/glycogen phosphorylase"/>
    <property type="match status" value="1"/>
</dbReference>